<evidence type="ECO:0000313" key="2">
    <source>
        <dbReference type="Proteomes" id="UP000238523"/>
    </source>
</evidence>
<proteinExistence type="predicted"/>
<evidence type="ECO:0000313" key="1">
    <source>
        <dbReference type="EMBL" id="AUW43252.1"/>
    </source>
</evidence>
<protein>
    <submittedName>
        <fullName evidence="1">Uncharacterized protein</fullName>
    </submittedName>
</protein>
<gene>
    <name evidence="1" type="ORF">CUJ84_Chr002904</name>
</gene>
<dbReference type="AlphaFoldDB" id="A0A2K9Z4T6"/>
<accession>A0A2K9Z4T6</accession>
<sequence length="57" mass="6020">MRTFPGLVSRAALKPAVKYVVADTGVNIQSSRVTDPPGRTGTGLARVQIVEPIDLLS</sequence>
<dbReference type="EMBL" id="CP025012">
    <property type="protein sequence ID" value="AUW43252.1"/>
    <property type="molecule type" value="Genomic_DNA"/>
</dbReference>
<organism evidence="1 2">
    <name type="scientific">Rhizobium leguminosarum</name>
    <dbReference type="NCBI Taxonomy" id="384"/>
    <lineage>
        <taxon>Bacteria</taxon>
        <taxon>Pseudomonadati</taxon>
        <taxon>Pseudomonadota</taxon>
        <taxon>Alphaproteobacteria</taxon>
        <taxon>Hyphomicrobiales</taxon>
        <taxon>Rhizobiaceae</taxon>
        <taxon>Rhizobium/Agrobacterium group</taxon>
        <taxon>Rhizobium</taxon>
    </lineage>
</organism>
<reference evidence="1 2" key="1">
    <citation type="submission" date="2017-11" db="EMBL/GenBank/DDBJ databases">
        <title>Complete genome of Rhizobium leguminosarum Norway, an ineffective micro-symbiont.</title>
        <authorList>
            <person name="Hoffrichter A."/>
            <person name="Liang J."/>
            <person name="Brachmann A."/>
            <person name="Marin M."/>
        </authorList>
    </citation>
    <scope>NUCLEOTIDE SEQUENCE [LARGE SCALE GENOMIC DNA]</scope>
    <source>
        <strain evidence="1 2">Norway</strain>
    </source>
</reference>
<name>A0A2K9Z4T6_RHILE</name>
<dbReference type="Proteomes" id="UP000238523">
    <property type="component" value="Chromosome"/>
</dbReference>